<dbReference type="Proteomes" id="UP000541426">
    <property type="component" value="Unassembled WGS sequence"/>
</dbReference>
<keyword evidence="1" id="KW-0966">Cell projection</keyword>
<sequence length="125" mass="14103">MNAQTQALRAYAQNARTTQTPRGTEYELIARVTHRIKAAAEAGPMQYPKLVEALSDNQRLWTALAVDVADDRNQLPQELRARIFYLAEFVQLQTSKVLTRKGRITPLLEINAAILKGLSGRRTNR</sequence>
<protein>
    <submittedName>
        <fullName evidence="1">Flagellar protein FlaF</fullName>
    </submittedName>
</protein>
<comment type="caution">
    <text evidence="1">The sequence shown here is derived from an EMBL/GenBank/DDBJ whole genome shotgun (WGS) entry which is preliminary data.</text>
</comment>
<reference evidence="1 2" key="1">
    <citation type="submission" date="2020-08" db="EMBL/GenBank/DDBJ databases">
        <title>Genomic Encyclopedia of Type Strains, Phase IV (KMG-IV): sequencing the most valuable type-strain genomes for metagenomic binning, comparative biology and taxonomic classification.</title>
        <authorList>
            <person name="Goeker M."/>
        </authorList>
    </citation>
    <scope>NUCLEOTIDE SEQUENCE [LARGE SCALE GENOMIC DNA]</scope>
    <source>
        <strain evidence="1 2">DSM 102235</strain>
    </source>
</reference>
<evidence type="ECO:0000313" key="1">
    <source>
        <dbReference type="EMBL" id="MBB3983706.1"/>
    </source>
</evidence>
<dbReference type="EMBL" id="JACIEJ010000001">
    <property type="protein sequence ID" value="MBB3983706.1"/>
    <property type="molecule type" value="Genomic_DNA"/>
</dbReference>
<gene>
    <name evidence="1" type="ORF">GGQ68_000017</name>
</gene>
<keyword evidence="1" id="KW-0969">Cilium</keyword>
<keyword evidence="2" id="KW-1185">Reference proteome</keyword>
<keyword evidence="1" id="KW-0282">Flagellum</keyword>
<evidence type="ECO:0000313" key="2">
    <source>
        <dbReference type="Proteomes" id="UP000541426"/>
    </source>
</evidence>
<dbReference type="InterPro" id="IPR010845">
    <property type="entry name" value="FlaF"/>
</dbReference>
<name>A0A7W6DI56_9RHOB</name>
<proteinExistence type="predicted"/>
<dbReference type="Pfam" id="PF07309">
    <property type="entry name" value="FlaF"/>
    <property type="match status" value="1"/>
</dbReference>
<dbReference type="NCBIfam" id="NF009435">
    <property type="entry name" value="PRK12794.1"/>
    <property type="match status" value="1"/>
</dbReference>
<dbReference type="AlphaFoldDB" id="A0A7W6DI56"/>
<organism evidence="1 2">
    <name type="scientific">Sagittula marina</name>
    <dbReference type="NCBI Taxonomy" id="943940"/>
    <lineage>
        <taxon>Bacteria</taxon>
        <taxon>Pseudomonadati</taxon>
        <taxon>Pseudomonadota</taxon>
        <taxon>Alphaproteobacteria</taxon>
        <taxon>Rhodobacterales</taxon>
        <taxon>Roseobacteraceae</taxon>
        <taxon>Sagittula</taxon>
    </lineage>
</organism>
<accession>A0A7W6DI56</accession>
<dbReference type="GO" id="GO:0044781">
    <property type="term" value="P:bacterial-type flagellum organization"/>
    <property type="evidence" value="ECO:0007669"/>
    <property type="project" value="InterPro"/>
</dbReference>
<dbReference type="RefSeq" id="WP_183962238.1">
    <property type="nucleotide sequence ID" value="NZ_BAABBZ010000012.1"/>
</dbReference>